<evidence type="ECO:0000313" key="3">
    <source>
        <dbReference type="WBParaSite" id="SCUD_0000934701-mRNA-1"/>
    </source>
</evidence>
<dbReference type="EMBL" id="UZAK01033181">
    <property type="protein sequence ID" value="VDP35204.1"/>
    <property type="molecule type" value="Genomic_DNA"/>
</dbReference>
<name>A0A183K2Y3_9TREM</name>
<protein>
    <submittedName>
        <fullName evidence="1 3">Uncharacterized protein</fullName>
    </submittedName>
</protein>
<evidence type="ECO:0000313" key="2">
    <source>
        <dbReference type="Proteomes" id="UP000279833"/>
    </source>
</evidence>
<reference evidence="3" key="1">
    <citation type="submission" date="2016-06" db="UniProtKB">
        <authorList>
            <consortium name="WormBaseParasite"/>
        </authorList>
    </citation>
    <scope>IDENTIFICATION</scope>
</reference>
<accession>A0A183K2Y3</accession>
<sequence length="34" mass="4099">MYLHLQVGVHSGTRTQFRSLQMSSRYLFRCRIPE</sequence>
<organism evidence="3">
    <name type="scientific">Schistosoma curassoni</name>
    <dbReference type="NCBI Taxonomy" id="6186"/>
    <lineage>
        <taxon>Eukaryota</taxon>
        <taxon>Metazoa</taxon>
        <taxon>Spiralia</taxon>
        <taxon>Lophotrochozoa</taxon>
        <taxon>Platyhelminthes</taxon>
        <taxon>Trematoda</taxon>
        <taxon>Digenea</taxon>
        <taxon>Strigeidida</taxon>
        <taxon>Schistosomatoidea</taxon>
        <taxon>Schistosomatidae</taxon>
        <taxon>Schistosoma</taxon>
    </lineage>
</organism>
<evidence type="ECO:0000313" key="1">
    <source>
        <dbReference type="EMBL" id="VDP35204.1"/>
    </source>
</evidence>
<dbReference type="AlphaFoldDB" id="A0A183K2Y3"/>
<proteinExistence type="predicted"/>
<dbReference type="WBParaSite" id="SCUD_0000934701-mRNA-1">
    <property type="protein sequence ID" value="SCUD_0000934701-mRNA-1"/>
    <property type="gene ID" value="SCUD_0000934701"/>
</dbReference>
<gene>
    <name evidence="1" type="ORF">SCUD_LOCUS9347</name>
</gene>
<keyword evidence="2" id="KW-1185">Reference proteome</keyword>
<reference evidence="1 2" key="2">
    <citation type="submission" date="2018-11" db="EMBL/GenBank/DDBJ databases">
        <authorList>
            <consortium name="Pathogen Informatics"/>
        </authorList>
    </citation>
    <scope>NUCLEOTIDE SEQUENCE [LARGE SCALE GENOMIC DNA]</scope>
    <source>
        <strain evidence="1">Dakar</strain>
        <strain evidence="2">Dakar, Senegal</strain>
    </source>
</reference>
<dbReference type="Proteomes" id="UP000279833">
    <property type="component" value="Unassembled WGS sequence"/>
</dbReference>